<dbReference type="AlphaFoldDB" id="A0A645DGV2"/>
<proteinExistence type="predicted"/>
<dbReference type="Gene3D" id="3.20.20.140">
    <property type="entry name" value="Metal-dependent hydrolases"/>
    <property type="match status" value="1"/>
</dbReference>
<keyword evidence="1 3" id="KW-0378">Hydrolase</keyword>
<comment type="caution">
    <text evidence="3">The sequence shown here is derived from an EMBL/GenBank/DDBJ whole genome shotgun (WGS) entry which is preliminary data.</text>
</comment>
<accession>A0A645DGV2</accession>
<dbReference type="PANTHER" id="PTHR11113">
    <property type="entry name" value="N-ACETYLGLUCOSAMINE-6-PHOSPHATE DEACETYLASE"/>
    <property type="match status" value="1"/>
</dbReference>
<organism evidence="3">
    <name type="scientific">bioreactor metagenome</name>
    <dbReference type="NCBI Taxonomy" id="1076179"/>
    <lineage>
        <taxon>unclassified sequences</taxon>
        <taxon>metagenomes</taxon>
        <taxon>ecological metagenomes</taxon>
    </lineage>
</organism>
<dbReference type="EMBL" id="VSSQ01036096">
    <property type="protein sequence ID" value="MPM88481.1"/>
    <property type="molecule type" value="Genomic_DNA"/>
</dbReference>
<dbReference type="InterPro" id="IPR011059">
    <property type="entry name" value="Metal-dep_hydrolase_composite"/>
</dbReference>
<reference evidence="3" key="1">
    <citation type="submission" date="2019-08" db="EMBL/GenBank/DDBJ databases">
        <authorList>
            <person name="Kucharzyk K."/>
            <person name="Murdoch R.W."/>
            <person name="Higgins S."/>
            <person name="Loffler F."/>
        </authorList>
    </citation>
    <scope>NUCLEOTIDE SEQUENCE</scope>
</reference>
<dbReference type="GO" id="GO:0008448">
    <property type="term" value="F:N-acetylglucosamine-6-phosphate deacetylase activity"/>
    <property type="evidence" value="ECO:0007669"/>
    <property type="project" value="UniProtKB-EC"/>
</dbReference>
<dbReference type="SUPFAM" id="SSF51338">
    <property type="entry name" value="Composite domain of metallo-dependent hydrolases"/>
    <property type="match status" value="1"/>
</dbReference>
<dbReference type="Gene3D" id="2.30.40.10">
    <property type="entry name" value="Urease, subunit C, domain 1"/>
    <property type="match status" value="1"/>
</dbReference>
<dbReference type="PANTHER" id="PTHR11113:SF14">
    <property type="entry name" value="N-ACETYLGLUCOSAMINE-6-PHOSPHATE DEACETYLASE"/>
    <property type="match status" value="1"/>
</dbReference>
<dbReference type="InterPro" id="IPR006680">
    <property type="entry name" value="Amidohydro-rel"/>
</dbReference>
<evidence type="ECO:0000256" key="1">
    <source>
        <dbReference type="ARBA" id="ARBA00022801"/>
    </source>
</evidence>
<dbReference type="EC" id="3.5.1.25" evidence="3"/>
<feature type="domain" description="Amidohydrolase-related" evidence="2">
    <location>
        <begin position="32"/>
        <end position="224"/>
    </location>
</feature>
<protein>
    <submittedName>
        <fullName evidence="3">N-acetylglucosamine-6-phosphate deacetylase</fullName>
        <ecNumber evidence="3">3.5.1.25</ecNumber>
    </submittedName>
</protein>
<evidence type="ECO:0000259" key="2">
    <source>
        <dbReference type="Pfam" id="PF01979"/>
    </source>
</evidence>
<gene>
    <name evidence="3" type="primary">nagA_31</name>
    <name evidence="3" type="ORF">SDC9_135585</name>
</gene>
<dbReference type="GO" id="GO:0006046">
    <property type="term" value="P:N-acetylglucosamine catabolic process"/>
    <property type="evidence" value="ECO:0007669"/>
    <property type="project" value="TreeGrafter"/>
</dbReference>
<dbReference type="SUPFAM" id="SSF51556">
    <property type="entry name" value="Metallo-dependent hydrolases"/>
    <property type="match status" value="1"/>
</dbReference>
<sequence>MVRLGRGYLKMVGMAPEIPGIDVIRDYFKQQNVTIAIAHTDGNYAVTKNAIANGATVATHLCNVMTGIHHRDFGCLGACLTDQRVWAELICDGLHVCNEMLKFVYDTKGKEQIMMISDCTALSGLKPGFYENEVLGGRISVTADGFVLDENGRLRGSSMPVIHGMRNLVVNCHIPLNDVVRMASYNPAAFHGCLAEKGSLEPGKDADFIIVNDDLRLISTFKAGNKCFDVKEGRNYFSPYIMRKLEKEI</sequence>
<dbReference type="InterPro" id="IPR032466">
    <property type="entry name" value="Metal_Hydrolase"/>
</dbReference>
<name>A0A645DGV2_9ZZZZ</name>
<evidence type="ECO:0000313" key="3">
    <source>
        <dbReference type="EMBL" id="MPM88481.1"/>
    </source>
</evidence>
<dbReference type="Pfam" id="PF01979">
    <property type="entry name" value="Amidohydro_1"/>
    <property type="match status" value="1"/>
</dbReference>